<evidence type="ECO:0000259" key="6">
    <source>
        <dbReference type="PROSITE" id="PS51205"/>
    </source>
</evidence>
<dbReference type="KEGG" id="tng:GSTEN00034739G001"/>
<evidence type="ECO:0000256" key="4">
    <source>
        <dbReference type="ARBA" id="ARBA00022490"/>
    </source>
</evidence>
<keyword evidence="3" id="KW-0343">GTPase activation</keyword>
<dbReference type="InterPro" id="IPR037191">
    <property type="entry name" value="VPS9_dom_sf"/>
</dbReference>
<dbReference type="PANTHER" id="PTHR23101:SF58">
    <property type="entry name" value="RAS AND RAB INTERACTOR 3"/>
    <property type="match status" value="1"/>
</dbReference>
<dbReference type="InterPro" id="IPR003123">
    <property type="entry name" value="VPS9"/>
</dbReference>
<dbReference type="Pfam" id="PF23268">
    <property type="entry name" value="RIN1"/>
    <property type="match status" value="1"/>
</dbReference>
<reference evidence="7" key="2">
    <citation type="submission" date="2004-02" db="EMBL/GenBank/DDBJ databases">
        <authorList>
            <consortium name="Genoscope"/>
            <consortium name="Whitehead Institute Centre for Genome Research"/>
        </authorList>
    </citation>
    <scope>NUCLEOTIDE SEQUENCE</scope>
</reference>
<feature type="domain" description="VPS9" evidence="6">
    <location>
        <begin position="130"/>
        <end position="273"/>
    </location>
</feature>
<dbReference type="AlphaFoldDB" id="Q4RGM7"/>
<comment type="subcellular location">
    <subcellularLocation>
        <location evidence="1">Cytoplasm</location>
    </subcellularLocation>
</comment>
<dbReference type="EMBL" id="CAAE01015095">
    <property type="protein sequence ID" value="CAG12455.1"/>
    <property type="molecule type" value="Genomic_DNA"/>
</dbReference>
<evidence type="ECO:0000256" key="5">
    <source>
        <dbReference type="ARBA" id="ARBA00022999"/>
    </source>
</evidence>
<dbReference type="GO" id="GO:0005096">
    <property type="term" value="F:GTPase activator activity"/>
    <property type="evidence" value="ECO:0007669"/>
    <property type="project" value="UniProtKB-KW"/>
</dbReference>
<dbReference type="InterPro" id="IPR029396">
    <property type="entry name" value="TIP39"/>
</dbReference>
<dbReference type="GO" id="GO:0031267">
    <property type="term" value="F:small GTPase binding"/>
    <property type="evidence" value="ECO:0007669"/>
    <property type="project" value="TreeGrafter"/>
</dbReference>
<evidence type="ECO:0000313" key="7">
    <source>
        <dbReference type="EMBL" id="CAG12455.1"/>
    </source>
</evidence>
<sequence length="489" mass="55368">MMLDRARHRLSTVLTGLISHDRRLTQRIVELARDPLSYFGSLVRQGKRKRTSHFHLGPNHSSSTELLQEIRQMVTQLKSYLLQSTELQSMLEPQHQYAPDKLENMVEAALCKSVLKPLREPIYQSLEKLHRDDGSLKQLTDNQSTVLGSTTTALGISTAVPEASAMEKISIKMNKLHLDYSPQRKIDLLLKTCKIIYDSMSISSPGRAHGADDFLPVMMYVLARSNLSNLQLDVEYMMELMDPSLALGEGSYYLTTTYGAVEHIKSFDQQRSATRQLSREVQDSIHRWERRRTLNQERMTQGTVRDFLTVCCPEVGSNPKTLGVLPSTTVHQLAEQCATRFEQDSYVLSVFMDDVHRPLDPTELAVDVKNGCQPGTYCFVYHPRDQPNSHQRRSCPTDPPPAPPMQRFLPAEAEVIGTTEAGAEEESLIDFLEEVLPAQWASQSDGTVKRNIVVADDAAFRQKSKLLTSMERQKWLNSYMQKLLVVNSS</sequence>
<comment type="similarity">
    <text evidence="2">Belongs to the RIN (Ras interaction/interference) family.</text>
</comment>
<dbReference type="Pfam" id="PF02204">
    <property type="entry name" value="VPS9"/>
    <property type="match status" value="1"/>
</dbReference>
<dbReference type="OrthoDB" id="21085at2759"/>
<dbReference type="SMART" id="SM00167">
    <property type="entry name" value="VPS9"/>
    <property type="match status" value="1"/>
</dbReference>
<keyword evidence="5" id="KW-0727">SH2 domain</keyword>
<dbReference type="GO" id="GO:0016192">
    <property type="term" value="P:vesicle-mediated transport"/>
    <property type="evidence" value="ECO:0007669"/>
    <property type="project" value="InterPro"/>
</dbReference>
<gene>
    <name evidence="7" type="ORF">GSTENG00034739001</name>
</gene>
<evidence type="ECO:0000256" key="3">
    <source>
        <dbReference type="ARBA" id="ARBA00022468"/>
    </source>
</evidence>
<accession>Q4RGM7</accession>
<dbReference type="GO" id="GO:0005829">
    <property type="term" value="C:cytosol"/>
    <property type="evidence" value="ECO:0007669"/>
    <property type="project" value="TreeGrafter"/>
</dbReference>
<organism evidence="7">
    <name type="scientific">Tetraodon nigroviridis</name>
    <name type="common">Spotted green pufferfish</name>
    <name type="synonym">Chelonodon nigroviridis</name>
    <dbReference type="NCBI Taxonomy" id="99883"/>
    <lineage>
        <taxon>Eukaryota</taxon>
        <taxon>Metazoa</taxon>
        <taxon>Chordata</taxon>
        <taxon>Craniata</taxon>
        <taxon>Vertebrata</taxon>
        <taxon>Euteleostomi</taxon>
        <taxon>Actinopterygii</taxon>
        <taxon>Neopterygii</taxon>
        <taxon>Teleostei</taxon>
        <taxon>Neoteleostei</taxon>
        <taxon>Acanthomorphata</taxon>
        <taxon>Eupercaria</taxon>
        <taxon>Tetraodontiformes</taxon>
        <taxon>Tetradontoidea</taxon>
        <taxon>Tetraodontidae</taxon>
        <taxon>Tetraodon</taxon>
    </lineage>
</organism>
<dbReference type="FunFam" id="1.20.1050.80:FF:000002">
    <property type="entry name" value="Ras and Rab interactor 2"/>
    <property type="match status" value="1"/>
</dbReference>
<dbReference type="PANTHER" id="PTHR23101">
    <property type="entry name" value="RAB GDP/GTP EXCHANGE FACTOR"/>
    <property type="match status" value="1"/>
</dbReference>
<dbReference type="GO" id="GO:0005085">
    <property type="term" value="F:guanyl-nucleotide exchange factor activity"/>
    <property type="evidence" value="ECO:0007669"/>
    <property type="project" value="InterPro"/>
</dbReference>
<dbReference type="GO" id="GO:0007218">
    <property type="term" value="P:neuropeptide signaling pathway"/>
    <property type="evidence" value="ECO:0007669"/>
    <property type="project" value="InterPro"/>
</dbReference>
<evidence type="ECO:0000256" key="1">
    <source>
        <dbReference type="ARBA" id="ARBA00004496"/>
    </source>
</evidence>
<keyword evidence="4" id="KW-0963">Cytoplasm</keyword>
<reference evidence="7" key="1">
    <citation type="journal article" date="2004" name="Nature">
        <title>Genome duplication in the teleost fish Tetraodon nigroviridis reveals the early vertebrate proto-karyotype.</title>
        <authorList>
            <person name="Jaillon O."/>
            <person name="Aury J.-M."/>
            <person name="Brunet F."/>
            <person name="Petit J.-L."/>
            <person name="Stange-Thomann N."/>
            <person name="Mauceli E."/>
            <person name="Bouneau L."/>
            <person name="Fischer C."/>
            <person name="Ozouf-Costaz C."/>
            <person name="Bernot A."/>
            <person name="Nicaud S."/>
            <person name="Jaffe D."/>
            <person name="Fisher S."/>
            <person name="Lutfalla G."/>
            <person name="Dossat C."/>
            <person name="Segurens B."/>
            <person name="Dasilva C."/>
            <person name="Salanoubat M."/>
            <person name="Levy M."/>
            <person name="Boudet N."/>
            <person name="Castellano S."/>
            <person name="Anthouard V."/>
            <person name="Jubin C."/>
            <person name="Castelli V."/>
            <person name="Katinka M."/>
            <person name="Vacherie B."/>
            <person name="Biemont C."/>
            <person name="Skalli Z."/>
            <person name="Cattolico L."/>
            <person name="Poulain J."/>
            <person name="De Berardinis V."/>
            <person name="Cruaud C."/>
            <person name="Duprat S."/>
            <person name="Brottier P."/>
            <person name="Coutanceau J.-P."/>
            <person name="Gouzy J."/>
            <person name="Parra G."/>
            <person name="Lardier G."/>
            <person name="Chapple C."/>
            <person name="McKernan K.J."/>
            <person name="McEwan P."/>
            <person name="Bosak S."/>
            <person name="Kellis M."/>
            <person name="Volff J.-N."/>
            <person name="Guigo R."/>
            <person name="Zody M.C."/>
            <person name="Mesirov J."/>
            <person name="Lindblad-Toh K."/>
            <person name="Birren B."/>
            <person name="Nusbaum C."/>
            <person name="Kahn D."/>
            <person name="Robinson-Rechavi M."/>
            <person name="Laudet V."/>
            <person name="Schachter V."/>
            <person name="Quetier F."/>
            <person name="Saurin W."/>
            <person name="Scarpelli C."/>
            <person name="Wincker P."/>
            <person name="Lander E.S."/>
            <person name="Weissenbach J."/>
            <person name="Roest Crollius H."/>
        </authorList>
    </citation>
    <scope>NUCLEOTIDE SEQUENCE [LARGE SCALE GENOMIC DNA]</scope>
</reference>
<comment type="caution">
    <text evidence="7">The sequence shown here is derived from an EMBL/GenBank/DDBJ whole genome shotgun (WGS) entry which is preliminary data.</text>
</comment>
<dbReference type="GO" id="GO:0030139">
    <property type="term" value="C:endocytic vesicle"/>
    <property type="evidence" value="ECO:0007669"/>
    <property type="project" value="TreeGrafter"/>
</dbReference>
<evidence type="ECO:0000256" key="2">
    <source>
        <dbReference type="ARBA" id="ARBA00006919"/>
    </source>
</evidence>
<dbReference type="Gene3D" id="1.20.1050.80">
    <property type="entry name" value="VPS9 domain"/>
    <property type="match status" value="1"/>
</dbReference>
<dbReference type="Pfam" id="PF14980">
    <property type="entry name" value="TIP39"/>
    <property type="match status" value="1"/>
</dbReference>
<dbReference type="GO" id="GO:0005576">
    <property type="term" value="C:extracellular region"/>
    <property type="evidence" value="ECO:0007669"/>
    <property type="project" value="InterPro"/>
</dbReference>
<dbReference type="InterPro" id="IPR045046">
    <property type="entry name" value="Vps9-like"/>
</dbReference>
<name>Q4RGM7_TETNG</name>
<proteinExistence type="inferred from homology"/>
<dbReference type="PROSITE" id="PS51205">
    <property type="entry name" value="VPS9"/>
    <property type="match status" value="1"/>
</dbReference>
<protein>
    <submittedName>
        <fullName evidence="7">(spotted green pufferfish) hypothetical protein</fullName>
    </submittedName>
</protein>
<dbReference type="SUPFAM" id="SSF109993">
    <property type="entry name" value="VPS9 domain"/>
    <property type="match status" value="1"/>
</dbReference>